<dbReference type="EMBL" id="AODQ01000071">
    <property type="protein sequence ID" value="EMR02150.1"/>
    <property type="molecule type" value="Genomic_DNA"/>
</dbReference>
<evidence type="ECO:0000313" key="4">
    <source>
        <dbReference type="Proteomes" id="UP000011910"/>
    </source>
</evidence>
<dbReference type="PROSITE" id="PS50110">
    <property type="entry name" value="RESPONSE_REGULATORY"/>
    <property type="match status" value="1"/>
</dbReference>
<dbReference type="eggNOG" id="COG0745">
    <property type="taxonomic scope" value="Bacteria"/>
</dbReference>
<accession>M7NK44</accession>
<sequence length="63" mass="6674">MQNASILVVEDDPNLGQILQEYLQVKGYQTRLATTGLQGLELFVAGNARSVPAGCDAAPAGWL</sequence>
<gene>
    <name evidence="3" type="ORF">ADICEAN_02712</name>
</gene>
<dbReference type="SUPFAM" id="SSF52172">
    <property type="entry name" value="CheY-like"/>
    <property type="match status" value="1"/>
</dbReference>
<dbReference type="Gene3D" id="3.40.50.2300">
    <property type="match status" value="1"/>
</dbReference>
<dbReference type="STRING" id="1279009.ADICEAN_02712"/>
<dbReference type="GO" id="GO:0003677">
    <property type="term" value="F:DNA binding"/>
    <property type="evidence" value="ECO:0007669"/>
    <property type="project" value="UniProtKB-KW"/>
</dbReference>
<dbReference type="GO" id="GO:0000160">
    <property type="term" value="P:phosphorelay signal transduction system"/>
    <property type="evidence" value="ECO:0007669"/>
    <property type="project" value="InterPro"/>
</dbReference>
<comment type="caution">
    <text evidence="1">Lacks conserved residue(s) required for the propagation of feature annotation.</text>
</comment>
<evidence type="ECO:0000313" key="3">
    <source>
        <dbReference type="EMBL" id="EMR02150.1"/>
    </source>
</evidence>
<comment type="caution">
    <text evidence="3">The sequence shown here is derived from an EMBL/GenBank/DDBJ whole genome shotgun (WGS) entry which is preliminary data.</text>
</comment>
<dbReference type="InterPro" id="IPR001789">
    <property type="entry name" value="Sig_transdc_resp-reg_receiver"/>
</dbReference>
<feature type="domain" description="Response regulatory" evidence="2">
    <location>
        <begin position="5"/>
        <end position="63"/>
    </location>
</feature>
<keyword evidence="4" id="KW-1185">Reference proteome</keyword>
<dbReference type="AlphaFoldDB" id="M7NK44"/>
<proteinExistence type="predicted"/>
<dbReference type="RefSeq" id="WP_009196101.1">
    <property type="nucleotide sequence ID" value="NZ_AODQ01000071.1"/>
</dbReference>
<dbReference type="InterPro" id="IPR011006">
    <property type="entry name" value="CheY-like_superfamily"/>
</dbReference>
<reference evidence="3 4" key="1">
    <citation type="journal article" date="2013" name="Genome Announc.">
        <title>Draft Genome Sequence of Cesiribacter andamanensis Strain AMV16T, Isolated from a Soil Sample from a Mud Volcano in the Andaman Islands, India.</title>
        <authorList>
            <person name="Shivaji S."/>
            <person name="Ara S."/>
            <person name="Begum Z."/>
            <person name="Srinivas T.N."/>
            <person name="Singh A."/>
            <person name="Kumar Pinnaka A."/>
        </authorList>
    </citation>
    <scope>NUCLEOTIDE SEQUENCE [LARGE SCALE GENOMIC DNA]</scope>
    <source>
        <strain evidence="3 4">AMV16</strain>
    </source>
</reference>
<evidence type="ECO:0000259" key="2">
    <source>
        <dbReference type="PROSITE" id="PS50110"/>
    </source>
</evidence>
<name>M7NK44_9BACT</name>
<organism evidence="3 4">
    <name type="scientific">Cesiribacter andamanensis AMV16</name>
    <dbReference type="NCBI Taxonomy" id="1279009"/>
    <lineage>
        <taxon>Bacteria</taxon>
        <taxon>Pseudomonadati</taxon>
        <taxon>Bacteroidota</taxon>
        <taxon>Cytophagia</taxon>
        <taxon>Cytophagales</taxon>
        <taxon>Cesiribacteraceae</taxon>
        <taxon>Cesiribacter</taxon>
    </lineage>
</organism>
<keyword evidence="3" id="KW-0238">DNA-binding</keyword>
<evidence type="ECO:0000256" key="1">
    <source>
        <dbReference type="PROSITE-ProRule" id="PRU00169"/>
    </source>
</evidence>
<dbReference type="Proteomes" id="UP000011910">
    <property type="component" value="Unassembled WGS sequence"/>
</dbReference>
<protein>
    <submittedName>
        <fullName evidence="3">DNA-binding transcriptional regulator BaeR</fullName>
    </submittedName>
</protein>